<organism evidence="1 2">
    <name type="scientific">Amycolatopsis antarctica</name>
    <dbReference type="NCBI Taxonomy" id="1854586"/>
    <lineage>
        <taxon>Bacteria</taxon>
        <taxon>Bacillati</taxon>
        <taxon>Actinomycetota</taxon>
        <taxon>Actinomycetes</taxon>
        <taxon>Pseudonocardiales</taxon>
        <taxon>Pseudonocardiaceae</taxon>
        <taxon>Amycolatopsis</taxon>
    </lineage>
</organism>
<dbReference type="AlphaFoldDB" id="A0A263CV99"/>
<name>A0A263CV99_9PSEU</name>
<dbReference type="InParanoid" id="A0A263CV99"/>
<accession>A0A263CV99</accession>
<dbReference type="Proteomes" id="UP000242444">
    <property type="component" value="Unassembled WGS sequence"/>
</dbReference>
<keyword evidence="2" id="KW-1185">Reference proteome</keyword>
<proteinExistence type="predicted"/>
<protein>
    <recommendedName>
        <fullName evidence="3">TetR family transcriptional regulator</fullName>
    </recommendedName>
</protein>
<sequence length="171" mass="18393">MSWDDFYRRRDVMDAVLRRARRDPAGPLPFAEVPGATGMFGTETDLLLALHHRWSLLLAGRLRAAIGDAADVGGDGTHVDEVSRAWRATAEQHSTLRAVLDAGVGRYPAELLPVHEAEHRMLALAAGLAEPGEPAAETARIGGAFVALLRAGPAPRRNPVGQLLRRLTPSV</sequence>
<reference evidence="1 2" key="1">
    <citation type="submission" date="2017-07" db="EMBL/GenBank/DDBJ databases">
        <title>Amycolatopsis antarcticus sp. nov., isolated from the surface of an Antarcticus brown macroalga.</title>
        <authorList>
            <person name="Wang J."/>
            <person name="Leiva S."/>
            <person name="Huang J."/>
            <person name="Huang Y."/>
        </authorList>
    </citation>
    <scope>NUCLEOTIDE SEQUENCE [LARGE SCALE GENOMIC DNA]</scope>
    <source>
        <strain evidence="1 2">AU-G6</strain>
    </source>
</reference>
<evidence type="ECO:0008006" key="3">
    <source>
        <dbReference type="Google" id="ProtNLM"/>
    </source>
</evidence>
<gene>
    <name evidence="1" type="ORF">CFN78_27590</name>
</gene>
<dbReference type="RefSeq" id="WP_094866186.1">
    <property type="nucleotide sequence ID" value="NZ_NKYE01000027.1"/>
</dbReference>
<evidence type="ECO:0000313" key="1">
    <source>
        <dbReference type="EMBL" id="OZM70034.1"/>
    </source>
</evidence>
<evidence type="ECO:0000313" key="2">
    <source>
        <dbReference type="Proteomes" id="UP000242444"/>
    </source>
</evidence>
<dbReference type="EMBL" id="NKYE01000027">
    <property type="protein sequence ID" value="OZM70034.1"/>
    <property type="molecule type" value="Genomic_DNA"/>
</dbReference>
<dbReference type="OrthoDB" id="3773711at2"/>
<comment type="caution">
    <text evidence="1">The sequence shown here is derived from an EMBL/GenBank/DDBJ whole genome shotgun (WGS) entry which is preliminary data.</text>
</comment>